<feature type="signal peptide" evidence="10">
    <location>
        <begin position="1"/>
        <end position="23"/>
    </location>
</feature>
<keyword evidence="5" id="KW-0865">Zymogen</keyword>
<evidence type="ECO:0000256" key="8">
    <source>
        <dbReference type="ARBA" id="ARBA00024195"/>
    </source>
</evidence>
<keyword evidence="2 10" id="KW-0732">Signal</keyword>
<dbReference type="InterPro" id="IPR038565">
    <property type="entry name" value="CLIP_sf"/>
</dbReference>
<evidence type="ECO:0000256" key="5">
    <source>
        <dbReference type="ARBA" id="ARBA00023145"/>
    </source>
</evidence>
<dbReference type="FunFam" id="3.30.1640.30:FF:000001">
    <property type="entry name" value="Serine protease 7"/>
    <property type="match status" value="1"/>
</dbReference>
<evidence type="ECO:0000256" key="9">
    <source>
        <dbReference type="RuleBase" id="RU363034"/>
    </source>
</evidence>
<name>A0A9P0D416_9CUCU</name>
<keyword evidence="7" id="KW-0325">Glycoprotein</keyword>
<dbReference type="Proteomes" id="UP001153636">
    <property type="component" value="Chromosome 4"/>
</dbReference>
<feature type="domain" description="Clip" evidence="12">
    <location>
        <begin position="27"/>
        <end position="80"/>
    </location>
</feature>
<dbReference type="InterPro" id="IPR001254">
    <property type="entry name" value="Trypsin_dom"/>
</dbReference>
<feature type="domain" description="Peptidase S1" evidence="11">
    <location>
        <begin position="123"/>
        <end position="386"/>
    </location>
</feature>
<keyword evidence="3 9" id="KW-0378">Hydrolase</keyword>
<feature type="chain" id="PRO_5040544472" description="CLIP domain-containing serine protease" evidence="10">
    <location>
        <begin position="24"/>
        <end position="387"/>
    </location>
</feature>
<dbReference type="Pfam" id="PF00089">
    <property type="entry name" value="Trypsin"/>
    <property type="match status" value="1"/>
</dbReference>
<evidence type="ECO:0000256" key="6">
    <source>
        <dbReference type="ARBA" id="ARBA00023157"/>
    </source>
</evidence>
<dbReference type="EMBL" id="OV651816">
    <property type="protein sequence ID" value="CAH1110124.1"/>
    <property type="molecule type" value="Genomic_DNA"/>
</dbReference>
<dbReference type="CDD" id="cd00190">
    <property type="entry name" value="Tryp_SPc"/>
    <property type="match status" value="1"/>
</dbReference>
<dbReference type="AlphaFoldDB" id="A0A9P0D416"/>
<evidence type="ECO:0000256" key="2">
    <source>
        <dbReference type="ARBA" id="ARBA00022729"/>
    </source>
</evidence>
<evidence type="ECO:0000256" key="3">
    <source>
        <dbReference type="ARBA" id="ARBA00022801"/>
    </source>
</evidence>
<reference evidence="13" key="1">
    <citation type="submission" date="2022-01" db="EMBL/GenBank/DDBJ databases">
        <authorList>
            <person name="King R."/>
        </authorList>
    </citation>
    <scope>NUCLEOTIDE SEQUENCE</scope>
</reference>
<dbReference type="FunFam" id="2.40.10.10:FF:000028">
    <property type="entry name" value="Serine protease easter"/>
    <property type="match status" value="1"/>
</dbReference>
<evidence type="ECO:0000313" key="13">
    <source>
        <dbReference type="EMBL" id="CAH1110124.1"/>
    </source>
</evidence>
<sequence>MGDNNIVFGFLVLAVGLLSFSYGQNEPCVSPRDEDGDCKIITKCQSLFDLLQNRPLKSEDADYLRRSQCGFDGALPKVCCPLRARPVTTRRPDKDTYATARPADSPLLPSTEECGIGSIPDKIYGGKMAELDEFPWMALIEYERDNGRHGFYCGGVLISKRYILTAAHCVKGKDLPKNWKLVGARLGEYNTDTPTDCVTIGNKEKCAPDPINILVEEKIAHEQYNPYDTNQYHDIALLRLSRNVSYSAFVRPICIPKTSVDQSQTYTGKKLTVAGWGKTESRSESPIKLKLDVPVRANSECSTTYRQAGVVVNSGQLCAGGEKGKDSCRGDSGGPLMAINVDETSQLNWFVIGVVSFGPSPCGMENWPGVYTKVANYVPWIVSKMRP</sequence>
<keyword evidence="14" id="KW-1185">Reference proteome</keyword>
<dbReference type="PANTHER" id="PTHR24256">
    <property type="entry name" value="TRYPTASE-RELATED"/>
    <property type="match status" value="1"/>
</dbReference>
<dbReference type="InterPro" id="IPR051487">
    <property type="entry name" value="Ser/Thr_Proteases_Immune/Dev"/>
</dbReference>
<gene>
    <name evidence="13" type="ORF">PSYICH_LOCUS10318</name>
</gene>
<evidence type="ECO:0000313" key="14">
    <source>
        <dbReference type="Proteomes" id="UP001153636"/>
    </source>
</evidence>
<dbReference type="GO" id="GO:0005576">
    <property type="term" value="C:extracellular region"/>
    <property type="evidence" value="ECO:0007669"/>
    <property type="project" value="UniProtKB-SubCell"/>
</dbReference>
<protein>
    <recommendedName>
        <fullName evidence="10">CLIP domain-containing serine protease</fullName>
        <ecNumber evidence="9">3.4.21.-</ecNumber>
    </recommendedName>
</protein>
<dbReference type="PROSITE" id="PS51888">
    <property type="entry name" value="CLIP"/>
    <property type="match status" value="1"/>
</dbReference>
<dbReference type="InterPro" id="IPR033116">
    <property type="entry name" value="TRYPSIN_SER"/>
</dbReference>
<dbReference type="Pfam" id="PF12032">
    <property type="entry name" value="CLIP"/>
    <property type="match status" value="1"/>
</dbReference>
<proteinExistence type="inferred from homology"/>
<evidence type="ECO:0000256" key="10">
    <source>
        <dbReference type="RuleBase" id="RU366078"/>
    </source>
</evidence>
<evidence type="ECO:0000256" key="7">
    <source>
        <dbReference type="ARBA" id="ARBA00023180"/>
    </source>
</evidence>
<dbReference type="PROSITE" id="PS00134">
    <property type="entry name" value="TRYPSIN_HIS"/>
    <property type="match status" value="1"/>
</dbReference>
<accession>A0A9P0D416</accession>
<keyword evidence="1 9" id="KW-0645">Protease</keyword>
<dbReference type="EC" id="3.4.21.-" evidence="9"/>
<dbReference type="Gene3D" id="2.40.10.10">
    <property type="entry name" value="Trypsin-like serine proteases"/>
    <property type="match status" value="2"/>
</dbReference>
<evidence type="ECO:0000256" key="4">
    <source>
        <dbReference type="ARBA" id="ARBA00022825"/>
    </source>
</evidence>
<comment type="subcellular location">
    <subcellularLocation>
        <location evidence="10">Secreted</location>
    </subcellularLocation>
</comment>
<evidence type="ECO:0000259" key="11">
    <source>
        <dbReference type="PROSITE" id="PS50240"/>
    </source>
</evidence>
<dbReference type="InterPro" id="IPR043504">
    <property type="entry name" value="Peptidase_S1_PA_chymotrypsin"/>
</dbReference>
<dbReference type="Gene3D" id="3.30.1640.30">
    <property type="match status" value="1"/>
</dbReference>
<evidence type="ECO:0000259" key="12">
    <source>
        <dbReference type="PROSITE" id="PS51888"/>
    </source>
</evidence>
<dbReference type="SMART" id="SM00020">
    <property type="entry name" value="Tryp_SPc"/>
    <property type="match status" value="1"/>
</dbReference>
<dbReference type="OrthoDB" id="9028152at2759"/>
<keyword evidence="10" id="KW-0964">Secreted</keyword>
<dbReference type="PRINTS" id="PR00722">
    <property type="entry name" value="CHYMOTRYPSIN"/>
</dbReference>
<dbReference type="GO" id="GO:0004252">
    <property type="term" value="F:serine-type endopeptidase activity"/>
    <property type="evidence" value="ECO:0007669"/>
    <property type="project" value="UniProtKB-UniRule"/>
</dbReference>
<dbReference type="PROSITE" id="PS50240">
    <property type="entry name" value="TRYPSIN_DOM"/>
    <property type="match status" value="1"/>
</dbReference>
<dbReference type="SMART" id="SM00680">
    <property type="entry name" value="CLIP"/>
    <property type="match status" value="1"/>
</dbReference>
<keyword evidence="6" id="KW-1015">Disulfide bond</keyword>
<dbReference type="InterPro" id="IPR018114">
    <property type="entry name" value="TRYPSIN_HIS"/>
</dbReference>
<comment type="domain">
    <text evidence="10">The clip domain consists of 35-55 residues which are 'knitted' together usually by 3 conserved disulfide bonds forming a clip-like compact structure.</text>
</comment>
<dbReference type="InterPro" id="IPR001314">
    <property type="entry name" value="Peptidase_S1A"/>
</dbReference>
<organism evidence="13 14">
    <name type="scientific">Psylliodes chrysocephalus</name>
    <dbReference type="NCBI Taxonomy" id="3402493"/>
    <lineage>
        <taxon>Eukaryota</taxon>
        <taxon>Metazoa</taxon>
        <taxon>Ecdysozoa</taxon>
        <taxon>Arthropoda</taxon>
        <taxon>Hexapoda</taxon>
        <taxon>Insecta</taxon>
        <taxon>Pterygota</taxon>
        <taxon>Neoptera</taxon>
        <taxon>Endopterygota</taxon>
        <taxon>Coleoptera</taxon>
        <taxon>Polyphaga</taxon>
        <taxon>Cucujiformia</taxon>
        <taxon>Chrysomeloidea</taxon>
        <taxon>Chrysomelidae</taxon>
        <taxon>Galerucinae</taxon>
        <taxon>Alticini</taxon>
        <taxon>Psylliodes</taxon>
    </lineage>
</organism>
<comment type="similarity">
    <text evidence="8 10">Belongs to the peptidase S1 family. CLIP subfamily.</text>
</comment>
<dbReference type="FunFam" id="2.40.10.10:FF:000084">
    <property type="entry name" value="Serine protease easter"/>
    <property type="match status" value="1"/>
</dbReference>
<keyword evidence="4 9" id="KW-0720">Serine protease</keyword>
<dbReference type="SUPFAM" id="SSF50494">
    <property type="entry name" value="Trypsin-like serine proteases"/>
    <property type="match status" value="1"/>
</dbReference>
<dbReference type="GO" id="GO:0035008">
    <property type="term" value="P:positive regulation of melanization defense response"/>
    <property type="evidence" value="ECO:0007669"/>
    <property type="project" value="UniProtKB-ARBA"/>
</dbReference>
<dbReference type="GO" id="GO:0006508">
    <property type="term" value="P:proteolysis"/>
    <property type="evidence" value="ECO:0007669"/>
    <property type="project" value="UniProtKB-KW"/>
</dbReference>
<dbReference type="PROSITE" id="PS00135">
    <property type="entry name" value="TRYPSIN_SER"/>
    <property type="match status" value="1"/>
</dbReference>
<dbReference type="InterPro" id="IPR022700">
    <property type="entry name" value="CLIP"/>
</dbReference>
<dbReference type="InterPro" id="IPR009003">
    <property type="entry name" value="Peptidase_S1_PA"/>
</dbReference>
<evidence type="ECO:0000256" key="1">
    <source>
        <dbReference type="ARBA" id="ARBA00022670"/>
    </source>
</evidence>